<evidence type="ECO:0000313" key="3">
    <source>
        <dbReference type="Proteomes" id="UP000004371"/>
    </source>
</evidence>
<evidence type="ECO:0000313" key="2">
    <source>
        <dbReference type="EMBL" id="EGA64846.1"/>
    </source>
</evidence>
<dbReference type="PANTHER" id="PTHR21015:SF28">
    <property type="entry name" value="SLL1722 PROTEIN"/>
    <property type="match status" value="1"/>
</dbReference>
<dbReference type="EMBL" id="AEVS01000077">
    <property type="protein sequence ID" value="EGA64846.1"/>
    <property type="molecule type" value="Genomic_DNA"/>
</dbReference>
<dbReference type="STRING" id="945543.VIBR0546_17488"/>
<dbReference type="OrthoDB" id="9802126at2"/>
<dbReference type="AlphaFoldDB" id="E8LWU5"/>
<dbReference type="RefSeq" id="WP_006880324.1">
    <property type="nucleotide sequence ID" value="NZ_AEVS01000077.1"/>
</dbReference>
<dbReference type="PANTHER" id="PTHR21015">
    <property type="entry name" value="UDP-N-ACETYLGLUCOSAMINE--N-ACETYLMURAMYL-(PENTAPEPTIDE) PYROPHOSPHORYL-UNDECAPRENOL N-ACETYLGLUCOSAMINE TRANSFERASE 1"/>
    <property type="match status" value="1"/>
</dbReference>
<reference evidence="2 3" key="1">
    <citation type="journal article" date="2012" name="Int. J. Syst. Evol. Microbiol.">
        <title>Vibrio caribbeanicus sp. nov., isolated from the marine sponge Scleritoderma cyanea.</title>
        <authorList>
            <person name="Hoffmann M."/>
            <person name="Monday S.R."/>
            <person name="Allard M.W."/>
            <person name="Strain E.A."/>
            <person name="Whittaker P."/>
            <person name="Naum M."/>
            <person name="McCarthy P.J."/>
            <person name="Lopez J.V."/>
            <person name="Fischer M."/>
            <person name="Brown E.W."/>
        </authorList>
    </citation>
    <scope>NUCLEOTIDE SEQUENCE [LARGE SCALE GENOMIC DNA]</scope>
    <source>
        <strain evidence="2 3">LMG 20546</strain>
    </source>
</reference>
<proteinExistence type="predicted"/>
<dbReference type="Proteomes" id="UP000004371">
    <property type="component" value="Unassembled WGS sequence"/>
</dbReference>
<protein>
    <recommendedName>
        <fullName evidence="1">Glycosyl transferase family 28 C-terminal domain-containing protein</fullName>
    </recommendedName>
</protein>
<dbReference type="SUPFAM" id="SSF53756">
    <property type="entry name" value="UDP-Glycosyltransferase/glycogen phosphorylase"/>
    <property type="match status" value="1"/>
</dbReference>
<sequence length="389" mass="44393">MKKLLFYSHDSYGLGNIRRMIAIANYLVNRHQQLYILLITGSPMLHAFRTHPQIDYVKLPCLQRSQSGDYSAKLGCYTAQGLIEARSTIIQQVVTSFEPDLVLIDKKPEGLNGELKQTLLTLASLKRTPKCTLLLRDILDDPEVTQRIWHKNNYYQLIEKYYHQVLVVGEQRIFDVTKQYDFPETVEHKTVFCGYLHRSEPTYQHSELLERLANSERKLVVVAAGGGNDGKSMLETYLLACLQNGWQNKVNSVVFYGPEMSSSDVEQLQALAIQLPNVVLLEFTAHFLTYLAAANLVVAMAGYNTVCEILSVQKPAIIIPRVLPVAEQLIRAQHFARLEVFEYIHPQKLTPGRLNDKIFNKLFSEEAQLPFPLHVSLRGMEKIERHLLA</sequence>
<organism evidence="2 3">
    <name type="scientific">Vibrio brasiliensis LMG 20546</name>
    <dbReference type="NCBI Taxonomy" id="945543"/>
    <lineage>
        <taxon>Bacteria</taxon>
        <taxon>Pseudomonadati</taxon>
        <taxon>Pseudomonadota</taxon>
        <taxon>Gammaproteobacteria</taxon>
        <taxon>Vibrionales</taxon>
        <taxon>Vibrionaceae</taxon>
        <taxon>Vibrio</taxon>
        <taxon>Vibrio oreintalis group</taxon>
    </lineage>
</organism>
<name>E8LWU5_9VIBR</name>
<keyword evidence="3" id="KW-1185">Reference proteome</keyword>
<dbReference type="Gene3D" id="3.40.50.2000">
    <property type="entry name" value="Glycogen Phosphorylase B"/>
    <property type="match status" value="1"/>
</dbReference>
<dbReference type="GO" id="GO:0016758">
    <property type="term" value="F:hexosyltransferase activity"/>
    <property type="evidence" value="ECO:0007669"/>
    <property type="project" value="InterPro"/>
</dbReference>
<feature type="domain" description="Glycosyl transferase family 28 C-terminal" evidence="1">
    <location>
        <begin position="247"/>
        <end position="362"/>
    </location>
</feature>
<gene>
    <name evidence="2" type="ORF">VIBR0546_17488</name>
</gene>
<evidence type="ECO:0000259" key="1">
    <source>
        <dbReference type="Pfam" id="PF04101"/>
    </source>
</evidence>
<comment type="caution">
    <text evidence="2">The sequence shown here is derived from an EMBL/GenBank/DDBJ whole genome shotgun (WGS) entry which is preliminary data.</text>
</comment>
<dbReference type="Pfam" id="PF04101">
    <property type="entry name" value="Glyco_tran_28_C"/>
    <property type="match status" value="1"/>
</dbReference>
<dbReference type="InterPro" id="IPR007235">
    <property type="entry name" value="Glyco_trans_28_C"/>
</dbReference>
<dbReference type="eggNOG" id="COG4671">
    <property type="taxonomic scope" value="Bacteria"/>
</dbReference>
<accession>E8LWU5</accession>